<organism evidence="3 4">
    <name type="scientific">Bombardia bombarda</name>
    <dbReference type="NCBI Taxonomy" id="252184"/>
    <lineage>
        <taxon>Eukaryota</taxon>
        <taxon>Fungi</taxon>
        <taxon>Dikarya</taxon>
        <taxon>Ascomycota</taxon>
        <taxon>Pezizomycotina</taxon>
        <taxon>Sordariomycetes</taxon>
        <taxon>Sordariomycetidae</taxon>
        <taxon>Sordariales</taxon>
        <taxon>Lasiosphaeriaceae</taxon>
        <taxon>Bombardia</taxon>
    </lineage>
</organism>
<feature type="domain" description="ARB-07466-like C-terminal" evidence="2">
    <location>
        <begin position="77"/>
        <end position="166"/>
    </location>
</feature>
<keyword evidence="1" id="KW-0732">Signal</keyword>
<reference evidence="3" key="1">
    <citation type="submission" date="2023-06" db="EMBL/GenBank/DDBJ databases">
        <title>Genome-scale phylogeny and comparative genomics of the fungal order Sordariales.</title>
        <authorList>
            <consortium name="Lawrence Berkeley National Laboratory"/>
            <person name="Hensen N."/>
            <person name="Bonometti L."/>
            <person name="Westerberg I."/>
            <person name="Brannstrom I.O."/>
            <person name="Guillou S."/>
            <person name="Cros-Aarteil S."/>
            <person name="Calhoun S."/>
            <person name="Haridas S."/>
            <person name="Kuo A."/>
            <person name="Mondo S."/>
            <person name="Pangilinan J."/>
            <person name="Riley R."/>
            <person name="LaButti K."/>
            <person name="Andreopoulos B."/>
            <person name="Lipzen A."/>
            <person name="Chen C."/>
            <person name="Yanf M."/>
            <person name="Daum C."/>
            <person name="Ng V."/>
            <person name="Clum A."/>
            <person name="Steindorff A."/>
            <person name="Ohm R."/>
            <person name="Martin F."/>
            <person name="Silar P."/>
            <person name="Natvig D."/>
            <person name="Lalanne C."/>
            <person name="Gautier V."/>
            <person name="Ament-velasquez S.L."/>
            <person name="Kruys A."/>
            <person name="Hutchinson M.I."/>
            <person name="Powell A.J."/>
            <person name="Barry K."/>
            <person name="Miller A.N."/>
            <person name="Grigoriev I.V."/>
            <person name="Debuchy R."/>
            <person name="Gladieux P."/>
            <person name="Thoren M.H."/>
            <person name="Johannesson H."/>
        </authorList>
    </citation>
    <scope>NUCLEOTIDE SEQUENCE</scope>
    <source>
        <strain evidence="3">SMH3391-2</strain>
    </source>
</reference>
<gene>
    <name evidence="3" type="ORF">B0T17DRAFT_589194</name>
</gene>
<sequence length="174" mass="17948">MRILLVCFTAASTALAAVNEPCYGSANQAGVCITSTACTSSGGGLTISGACPADTADVSCAAASPAPLALVSRVSIDGADTVVAAFPGRIREIFCTRDCDCPGTSDHCCGKATDLMCSDAGGTPTMSGREIAEWVMNNGATLNLKYGGWGSWRSMEDRGDVTQNHWDHVHVSYS</sequence>
<accession>A0AA39X8Q3</accession>
<dbReference type="InterPro" id="IPR058593">
    <property type="entry name" value="ARB_07466-like_C"/>
</dbReference>
<keyword evidence="4" id="KW-1185">Reference proteome</keyword>
<dbReference type="SUPFAM" id="SSF55166">
    <property type="entry name" value="Hedgehog/DD-peptidase"/>
    <property type="match status" value="1"/>
</dbReference>
<dbReference type="EMBL" id="JAULSR010000002">
    <property type="protein sequence ID" value="KAK0629401.1"/>
    <property type="molecule type" value="Genomic_DNA"/>
</dbReference>
<feature type="chain" id="PRO_5041200333" description="ARB-07466-like C-terminal domain-containing protein" evidence="1">
    <location>
        <begin position="17"/>
        <end position="174"/>
    </location>
</feature>
<comment type="caution">
    <text evidence="3">The sequence shown here is derived from an EMBL/GenBank/DDBJ whole genome shotgun (WGS) entry which is preliminary data.</text>
</comment>
<protein>
    <recommendedName>
        <fullName evidence="2">ARB-07466-like C-terminal domain-containing protein</fullName>
    </recommendedName>
</protein>
<feature type="signal peptide" evidence="1">
    <location>
        <begin position="1"/>
        <end position="16"/>
    </location>
</feature>
<dbReference type="Proteomes" id="UP001174934">
    <property type="component" value="Unassembled WGS sequence"/>
</dbReference>
<proteinExistence type="predicted"/>
<evidence type="ECO:0000256" key="1">
    <source>
        <dbReference type="SAM" id="SignalP"/>
    </source>
</evidence>
<name>A0AA39X8Q3_9PEZI</name>
<dbReference type="Pfam" id="PF26571">
    <property type="entry name" value="VldE"/>
    <property type="match status" value="1"/>
</dbReference>
<evidence type="ECO:0000313" key="4">
    <source>
        <dbReference type="Proteomes" id="UP001174934"/>
    </source>
</evidence>
<evidence type="ECO:0000259" key="2">
    <source>
        <dbReference type="Pfam" id="PF26571"/>
    </source>
</evidence>
<dbReference type="InterPro" id="IPR009045">
    <property type="entry name" value="Zn_M74/Hedgehog-like"/>
</dbReference>
<dbReference type="AlphaFoldDB" id="A0AA39X8Q3"/>
<evidence type="ECO:0000313" key="3">
    <source>
        <dbReference type="EMBL" id="KAK0629401.1"/>
    </source>
</evidence>